<organism evidence="2 3">
    <name type="scientific">Actinocorallia libanotica</name>
    <dbReference type="NCBI Taxonomy" id="46162"/>
    <lineage>
        <taxon>Bacteria</taxon>
        <taxon>Bacillati</taxon>
        <taxon>Actinomycetota</taxon>
        <taxon>Actinomycetes</taxon>
        <taxon>Streptosporangiales</taxon>
        <taxon>Thermomonosporaceae</taxon>
        <taxon>Actinocorallia</taxon>
    </lineage>
</organism>
<dbReference type="EMBL" id="BAAAHH010000013">
    <property type="protein sequence ID" value="GAA0953418.1"/>
    <property type="molecule type" value="Genomic_DNA"/>
</dbReference>
<name>A0ABN1R8F2_9ACTN</name>
<accession>A0ABN1R8F2</accession>
<sequence length="670" mass="71923">MSGDGWLEPGACGVRLGAFEQLVTDVGRAEEELEQLARRLHAALAAVGADTGPAAELSQVARWTREVGPELRRRYRLARDLDAQLPGFAVCAPEGEFVRLPDRYADQQARVSGHQAGELFARAAAGDRGALRSLLNYGEHGDDPYFAEGMLERLGAVGLLDVPFGLARELQADAGRHDVMLEANTADTRAALELLAKALARGTRPLSAGYAGDGFLAALAVAGRSGFPPENSRPLYFGYQGLGTILASAEVKYSDAFLRVVGRDMLAHARERGASSWRAVPDASGIHVPGPRDRHYLEGLLAAAGASRTGAQILLDHTPDGETSGNLRYLLHGQRRVWAGTDRGAALGQALRAAASGGDERSRKVFEELVRVLGGDQLALMKYEAGGLKIKDRAAFDELAGLRTAVGDILIGRLDSVSTGLYAAEDSGHIVPGSREGTRLLLAVIADTVTDDAAYTALFKAHVGHLRLWIDDQRRRGREGEVGLAMGAGAVGRLLALRTETMKALKIQEDEVNAALKKKIDLGLGLADPASYLARFGAPPQITGPAGAKAFDEIGKHLVERFGEHAEKANTEAHRVSDEDRMRDLVNQMLLSSTVTHLHYEPNDVQGEIFAENGKILPPAGWNAGQVEAFYDWCKERDFPLPKASHVVNGVIDRARDETIRSFAVNGEAS</sequence>
<gene>
    <name evidence="2" type="ORF">GCM10009550_35370</name>
</gene>
<dbReference type="Proteomes" id="UP001500665">
    <property type="component" value="Unassembled WGS sequence"/>
</dbReference>
<reference evidence="2 3" key="1">
    <citation type="journal article" date="2019" name="Int. J. Syst. Evol. Microbiol.">
        <title>The Global Catalogue of Microorganisms (GCM) 10K type strain sequencing project: providing services to taxonomists for standard genome sequencing and annotation.</title>
        <authorList>
            <consortium name="The Broad Institute Genomics Platform"/>
            <consortium name="The Broad Institute Genome Sequencing Center for Infectious Disease"/>
            <person name="Wu L."/>
            <person name="Ma J."/>
        </authorList>
    </citation>
    <scope>NUCLEOTIDE SEQUENCE [LARGE SCALE GENOMIC DNA]</scope>
    <source>
        <strain evidence="2 3">JCM 10696</strain>
    </source>
</reference>
<evidence type="ECO:0000256" key="1">
    <source>
        <dbReference type="SAM" id="Coils"/>
    </source>
</evidence>
<keyword evidence="1" id="KW-0175">Coiled coil</keyword>
<keyword evidence="3" id="KW-1185">Reference proteome</keyword>
<evidence type="ECO:0000313" key="2">
    <source>
        <dbReference type="EMBL" id="GAA0953418.1"/>
    </source>
</evidence>
<dbReference type="RefSeq" id="WP_344241931.1">
    <property type="nucleotide sequence ID" value="NZ_BAAAHH010000013.1"/>
</dbReference>
<protein>
    <submittedName>
        <fullName evidence="2">Uncharacterized protein</fullName>
    </submittedName>
</protein>
<proteinExistence type="predicted"/>
<comment type="caution">
    <text evidence="2">The sequence shown here is derived from an EMBL/GenBank/DDBJ whole genome shotgun (WGS) entry which is preliminary data.</text>
</comment>
<evidence type="ECO:0000313" key="3">
    <source>
        <dbReference type="Proteomes" id="UP001500665"/>
    </source>
</evidence>
<feature type="coiled-coil region" evidence="1">
    <location>
        <begin position="19"/>
        <end position="46"/>
    </location>
</feature>